<dbReference type="InterPro" id="IPR036113">
    <property type="entry name" value="Asp/Glu-ADT_sf_sub_c"/>
</dbReference>
<sequence length="98" mass="11086">MSLTQEQVIHIARLAKLHVTPTEVEHYQKDLNSIVGYIDILGNVPDSELQKVHLSIEHSLIPRLDEEHRDISREALLACSPQKIIHHQIAVDSLGIRA</sequence>
<protein>
    <recommendedName>
        <fullName evidence="2">Aspartyl/glutamyl-tRNA(Asn/Gln) amidotransferase subunit C</fullName>
    </recommendedName>
</protein>
<reference evidence="1" key="1">
    <citation type="journal article" date="2012" name="Science">
        <title>Fermentation, hydrogen, and sulfur metabolism in multiple uncultivated bacterial phyla.</title>
        <authorList>
            <person name="Wrighton K.C."/>
            <person name="Thomas B.C."/>
            <person name="Sharon I."/>
            <person name="Miller C.S."/>
            <person name="Castelle C.J."/>
            <person name="VerBerkmoes N.C."/>
            <person name="Wilkins M.J."/>
            <person name="Hettich R.L."/>
            <person name="Lipton M.S."/>
            <person name="Williams K.H."/>
            <person name="Long P.E."/>
            <person name="Banfield J.F."/>
        </authorList>
    </citation>
    <scope>NUCLEOTIDE SEQUENCE [LARGE SCALE GENOMIC DNA]</scope>
</reference>
<gene>
    <name evidence="1" type="ORF">ACD_78C00342G0003</name>
</gene>
<dbReference type="EMBL" id="AMFJ01034342">
    <property type="protein sequence ID" value="EKD29603.1"/>
    <property type="molecule type" value="Genomic_DNA"/>
</dbReference>
<dbReference type="Gene3D" id="1.10.20.60">
    <property type="entry name" value="Glu-tRNAGln amidotransferase C subunit, N-terminal domain"/>
    <property type="match status" value="1"/>
</dbReference>
<proteinExistence type="predicted"/>
<accession>K1YB80</accession>
<dbReference type="GO" id="GO:0006450">
    <property type="term" value="P:regulation of translational fidelity"/>
    <property type="evidence" value="ECO:0007669"/>
    <property type="project" value="InterPro"/>
</dbReference>
<dbReference type="SUPFAM" id="SSF141000">
    <property type="entry name" value="Glu-tRNAGln amidotransferase C subunit"/>
    <property type="match status" value="1"/>
</dbReference>
<comment type="caution">
    <text evidence="1">The sequence shown here is derived from an EMBL/GenBank/DDBJ whole genome shotgun (WGS) entry which is preliminary data.</text>
</comment>
<dbReference type="AlphaFoldDB" id="K1YB80"/>
<dbReference type="Pfam" id="PF02686">
    <property type="entry name" value="GatC"/>
    <property type="match status" value="1"/>
</dbReference>
<dbReference type="InterPro" id="IPR003837">
    <property type="entry name" value="GatC"/>
</dbReference>
<organism evidence="1">
    <name type="scientific">uncultured bacterium</name>
    <name type="common">gcode 4</name>
    <dbReference type="NCBI Taxonomy" id="1234023"/>
    <lineage>
        <taxon>Bacteria</taxon>
        <taxon>environmental samples</taxon>
    </lineage>
</organism>
<evidence type="ECO:0000313" key="1">
    <source>
        <dbReference type="EMBL" id="EKD29603.1"/>
    </source>
</evidence>
<name>K1YB80_9BACT</name>
<evidence type="ECO:0008006" key="2">
    <source>
        <dbReference type="Google" id="ProtNLM"/>
    </source>
</evidence>